<dbReference type="Gene3D" id="1.10.10.10">
    <property type="entry name" value="Winged helix-like DNA-binding domain superfamily/Winged helix DNA-binding domain"/>
    <property type="match status" value="1"/>
</dbReference>
<evidence type="ECO:0000313" key="7">
    <source>
        <dbReference type="Proteomes" id="UP000451860"/>
    </source>
</evidence>
<dbReference type="PANTHER" id="PTHR43537:SF49">
    <property type="entry name" value="TRANSCRIPTIONAL REGULATORY PROTEIN"/>
    <property type="match status" value="1"/>
</dbReference>
<dbReference type="Pfam" id="PF07729">
    <property type="entry name" value="FCD"/>
    <property type="match status" value="1"/>
</dbReference>
<keyword evidence="1" id="KW-0805">Transcription regulation</keyword>
<dbReference type="OrthoDB" id="9816161at2"/>
<dbReference type="SUPFAM" id="SSF46785">
    <property type="entry name" value="Winged helix' DNA-binding domain"/>
    <property type="match status" value="1"/>
</dbReference>
<dbReference type="CDD" id="cd07377">
    <property type="entry name" value="WHTH_GntR"/>
    <property type="match status" value="1"/>
</dbReference>
<reference evidence="6 7" key="1">
    <citation type="submission" date="2019-10" db="EMBL/GenBank/DDBJ databases">
        <title>Georgenia wutianyii sp. nov. and Georgenia yuyongxinii sp. nov. isolated from plateau pika (Ochotona curzoniae) in the Qinghai-Tibet plateau of China.</title>
        <authorList>
            <person name="Tian Z."/>
        </authorList>
    </citation>
    <scope>NUCLEOTIDE SEQUENCE [LARGE SCALE GENOMIC DNA]</scope>
    <source>
        <strain evidence="6 7">DSM 21501</strain>
    </source>
</reference>
<organism evidence="6 7">
    <name type="scientific">Georgenia thermotolerans</name>
    <dbReference type="NCBI Taxonomy" id="527326"/>
    <lineage>
        <taxon>Bacteria</taxon>
        <taxon>Bacillati</taxon>
        <taxon>Actinomycetota</taxon>
        <taxon>Actinomycetes</taxon>
        <taxon>Micrococcales</taxon>
        <taxon>Bogoriellaceae</taxon>
        <taxon>Georgenia</taxon>
    </lineage>
</organism>
<dbReference type="EMBL" id="WHJE01000006">
    <property type="protein sequence ID" value="KAE8765694.1"/>
    <property type="molecule type" value="Genomic_DNA"/>
</dbReference>
<dbReference type="InterPro" id="IPR000524">
    <property type="entry name" value="Tscrpt_reg_HTH_GntR"/>
</dbReference>
<dbReference type="SUPFAM" id="SSF48008">
    <property type="entry name" value="GntR ligand-binding domain-like"/>
    <property type="match status" value="1"/>
</dbReference>
<evidence type="ECO:0000256" key="1">
    <source>
        <dbReference type="ARBA" id="ARBA00023015"/>
    </source>
</evidence>
<dbReference type="GO" id="GO:0003700">
    <property type="term" value="F:DNA-binding transcription factor activity"/>
    <property type="evidence" value="ECO:0007669"/>
    <property type="project" value="InterPro"/>
</dbReference>
<dbReference type="InterPro" id="IPR008920">
    <property type="entry name" value="TF_FadR/GntR_C"/>
</dbReference>
<protein>
    <submittedName>
        <fullName evidence="6">FCD domain-containing protein</fullName>
    </submittedName>
</protein>
<evidence type="ECO:0000259" key="5">
    <source>
        <dbReference type="PROSITE" id="PS50949"/>
    </source>
</evidence>
<dbReference type="PRINTS" id="PR00035">
    <property type="entry name" value="HTHGNTR"/>
</dbReference>
<feature type="domain" description="HTH gntR-type" evidence="5">
    <location>
        <begin position="1"/>
        <end position="68"/>
    </location>
</feature>
<dbReference type="Pfam" id="PF00392">
    <property type="entry name" value="GntR"/>
    <property type="match status" value="1"/>
</dbReference>
<evidence type="ECO:0000256" key="2">
    <source>
        <dbReference type="ARBA" id="ARBA00023125"/>
    </source>
</evidence>
<evidence type="ECO:0000313" key="6">
    <source>
        <dbReference type="EMBL" id="KAE8765694.1"/>
    </source>
</evidence>
<sequence length="255" mass="26403">MLASDAAYASLREDIVSGRLGPGTVLGEVEQAARLGVSRTPLREALARLAAEGLAVAGKGRTLVVSNLSAEDVRHLFELREALECQAARLAAQRGDRTVFARLAERFAGAAALVSATDPDQVAYYGLVAELDAALDEAMASPYLLRSLATLRTHVARARRLAHDNPERLAQAAHEHRLIAEAIAEGDATLAAQATAVHLRASLANILASLAAAGPGDPAGPHDPADPHEPADDGEPAGPHDPADEVGHPHPGAAA</sequence>
<name>A0A7J5UTS3_9MICO</name>
<keyword evidence="2" id="KW-0238">DNA-binding</keyword>
<dbReference type="GO" id="GO:0003677">
    <property type="term" value="F:DNA binding"/>
    <property type="evidence" value="ECO:0007669"/>
    <property type="project" value="UniProtKB-KW"/>
</dbReference>
<gene>
    <name evidence="6" type="ORF">GB883_02670</name>
</gene>
<evidence type="ECO:0000256" key="4">
    <source>
        <dbReference type="SAM" id="MobiDB-lite"/>
    </source>
</evidence>
<dbReference type="Proteomes" id="UP000451860">
    <property type="component" value="Unassembled WGS sequence"/>
</dbReference>
<dbReference type="InterPro" id="IPR011711">
    <property type="entry name" value="GntR_C"/>
</dbReference>
<dbReference type="InterPro" id="IPR036390">
    <property type="entry name" value="WH_DNA-bd_sf"/>
</dbReference>
<dbReference type="PROSITE" id="PS50949">
    <property type="entry name" value="HTH_GNTR"/>
    <property type="match status" value="1"/>
</dbReference>
<keyword evidence="3" id="KW-0804">Transcription</keyword>
<dbReference type="Gene3D" id="1.20.120.530">
    <property type="entry name" value="GntR ligand-binding domain-like"/>
    <property type="match status" value="1"/>
</dbReference>
<dbReference type="InterPro" id="IPR036388">
    <property type="entry name" value="WH-like_DNA-bd_sf"/>
</dbReference>
<dbReference type="PANTHER" id="PTHR43537">
    <property type="entry name" value="TRANSCRIPTIONAL REGULATOR, GNTR FAMILY"/>
    <property type="match status" value="1"/>
</dbReference>
<accession>A0A7J5UTS3</accession>
<keyword evidence="7" id="KW-1185">Reference proteome</keyword>
<comment type="caution">
    <text evidence="6">The sequence shown here is derived from an EMBL/GenBank/DDBJ whole genome shotgun (WGS) entry which is preliminary data.</text>
</comment>
<dbReference type="AlphaFoldDB" id="A0A7J5UTS3"/>
<dbReference type="SMART" id="SM00345">
    <property type="entry name" value="HTH_GNTR"/>
    <property type="match status" value="1"/>
</dbReference>
<evidence type="ECO:0000256" key="3">
    <source>
        <dbReference type="ARBA" id="ARBA00023163"/>
    </source>
</evidence>
<dbReference type="SMART" id="SM00895">
    <property type="entry name" value="FCD"/>
    <property type="match status" value="1"/>
</dbReference>
<dbReference type="RefSeq" id="WP_152202628.1">
    <property type="nucleotide sequence ID" value="NZ_VUKF01000016.1"/>
</dbReference>
<feature type="region of interest" description="Disordered" evidence="4">
    <location>
        <begin position="214"/>
        <end position="255"/>
    </location>
</feature>
<proteinExistence type="predicted"/>